<proteinExistence type="predicted"/>
<evidence type="ECO:0000313" key="3">
    <source>
        <dbReference type="Proteomes" id="UP001280581"/>
    </source>
</evidence>
<keyword evidence="3" id="KW-1185">Reference proteome</keyword>
<feature type="compositionally biased region" description="Low complexity" evidence="1">
    <location>
        <begin position="678"/>
        <end position="690"/>
    </location>
</feature>
<dbReference type="CDD" id="cd22997">
    <property type="entry name" value="GT_LH"/>
    <property type="match status" value="1"/>
</dbReference>
<organism evidence="2 3">
    <name type="scientific">Pseudopithomyces chartarum</name>
    <dbReference type="NCBI Taxonomy" id="1892770"/>
    <lineage>
        <taxon>Eukaryota</taxon>
        <taxon>Fungi</taxon>
        <taxon>Dikarya</taxon>
        <taxon>Ascomycota</taxon>
        <taxon>Pezizomycotina</taxon>
        <taxon>Dothideomycetes</taxon>
        <taxon>Pleosporomycetidae</taxon>
        <taxon>Pleosporales</taxon>
        <taxon>Massarineae</taxon>
        <taxon>Didymosphaeriaceae</taxon>
        <taxon>Pseudopithomyces</taxon>
    </lineage>
</organism>
<dbReference type="PANTHER" id="PTHR36587:SF2">
    <property type="entry name" value="EXPRESSION SITE-ASSOCIATED GENE 3 (ESAG3)-LIKE PROTEIN"/>
    <property type="match status" value="1"/>
</dbReference>
<dbReference type="EMBL" id="WVTA01000005">
    <property type="protein sequence ID" value="KAK3210023.1"/>
    <property type="molecule type" value="Genomic_DNA"/>
</dbReference>
<feature type="compositionally biased region" description="Polar residues" evidence="1">
    <location>
        <begin position="697"/>
        <end position="707"/>
    </location>
</feature>
<evidence type="ECO:0000313" key="2">
    <source>
        <dbReference type="EMBL" id="KAK3210023.1"/>
    </source>
</evidence>
<feature type="region of interest" description="Disordered" evidence="1">
    <location>
        <begin position="598"/>
        <end position="715"/>
    </location>
</feature>
<dbReference type="Proteomes" id="UP001280581">
    <property type="component" value="Unassembled WGS sequence"/>
</dbReference>
<reference evidence="2 3" key="1">
    <citation type="submission" date="2021-02" db="EMBL/GenBank/DDBJ databases">
        <title>Genome assembly of Pseudopithomyces chartarum.</title>
        <authorList>
            <person name="Jauregui R."/>
            <person name="Singh J."/>
            <person name="Voisey C."/>
        </authorList>
    </citation>
    <scope>NUCLEOTIDE SEQUENCE [LARGE SCALE GENOMIC DNA]</scope>
    <source>
        <strain evidence="2 3">AGR01</strain>
    </source>
</reference>
<feature type="compositionally biased region" description="Basic and acidic residues" evidence="1">
    <location>
        <begin position="598"/>
        <end position="677"/>
    </location>
</feature>
<comment type="caution">
    <text evidence="2">The sequence shown here is derived from an EMBL/GenBank/DDBJ whole genome shotgun (WGS) entry which is preliminary data.</text>
</comment>
<dbReference type="AlphaFoldDB" id="A0AAN6LYC2"/>
<dbReference type="PANTHER" id="PTHR36587">
    <property type="entry name" value="EXPRESSION SITE-ASSOCIATED GENE 3 (ESAG3)-LIKE PROTEIN"/>
    <property type="match status" value="1"/>
</dbReference>
<sequence>MWETGTTCNFDCLVMHRGILHGNRQAIRRQYTFLKPCKSHQLAKGNPAKVSSADIVVEALSSSYSTISSSYYQISSWRPQLPYFPSSVPASIRQPSSTALQLENGTIAHPPAKLHKVSPNFHLVLSALEHDRDFCKTTLSAMIMNYPPPTIINVFDRPDKKPEWEREKLKGMLVYLEDQKSVKDDDLVMLVDGRDTWFQLPSEIMIRQYMHAVEDSNRRTKRNFGRAYTQTIMFGAKKTCDGEDTECSYMSSSILPRDVYRAGKGLSDQMLLSPATFLNADMVMGPVKSLRILFGAAAKMFEDKNISTTLQSVMSTLFAEQMLAREIIRRKTRPMALQIFDRLTEKLTGLDDYAEVRNIELQTDRQYEFSIGLDYTHALFQPLTDCATNELLTVNLESPEHQSRDGRLFEYLPPAFINATGPFWRPDDTNNDPSPNDKAAYIDNLEYKYGLDKMPRRDTSWTNVSLIQNTYTGDVPATFHVTYRRRSLKDEEQPEKHSSIITSGHSHVENITWESLWYAGYERALLRRYFRTPQSPIGYHTAAVGGDLLWDQRGGRGGVWTAESRLWLPWGEVDGVCGSYELIHDVFEDHKGVWFHENEDGGGRKEREDAEAEMKKHLEEERRKDEEWMENMEKERVEKEKEERERIERGKLEKEEKERHEIEENERKDEEENEKQLAEAAANLAAVEALSMDASDTENNNKYSSKISRSEYGMK</sequence>
<gene>
    <name evidence="2" type="ORF">GRF29_44g1381292</name>
</gene>
<protein>
    <submittedName>
        <fullName evidence="2">Uncharacterized protein</fullName>
    </submittedName>
</protein>
<name>A0AAN6LYC2_9PLEO</name>
<evidence type="ECO:0000256" key="1">
    <source>
        <dbReference type="SAM" id="MobiDB-lite"/>
    </source>
</evidence>
<accession>A0AAN6LYC2</accession>